<organism evidence="1 2">
    <name type="scientific">Senegalia massiliensis</name>
    <dbReference type="NCBI Taxonomy" id="1720316"/>
    <lineage>
        <taxon>Bacteria</taxon>
        <taxon>Bacillati</taxon>
        <taxon>Bacillota</taxon>
        <taxon>Clostridia</taxon>
        <taxon>Eubacteriales</taxon>
        <taxon>Clostridiaceae</taxon>
        <taxon>Senegalia</taxon>
    </lineage>
</organism>
<comment type="caution">
    <text evidence="1">The sequence shown here is derived from an EMBL/GenBank/DDBJ whole genome shotgun (WGS) entry which is preliminary data.</text>
</comment>
<reference evidence="1 2" key="1">
    <citation type="submission" date="2018-08" db="EMBL/GenBank/DDBJ databases">
        <title>Murine metabolic-syndrome-specific gut microbial biobank.</title>
        <authorList>
            <person name="Liu C."/>
        </authorList>
    </citation>
    <scope>NUCLEOTIDE SEQUENCE [LARGE SCALE GENOMIC DNA]</scope>
    <source>
        <strain evidence="1 2">583</strain>
    </source>
</reference>
<dbReference type="Gene3D" id="4.10.280.10">
    <property type="entry name" value="Helix-loop-helix DNA-binding domain"/>
    <property type="match status" value="1"/>
</dbReference>
<sequence>MEIGYKQLQYDISNLRKKLEKTYINEGLSENSIFLSQKLDKLIVIHQKFKKGVEIN</sequence>
<dbReference type="EMBL" id="QXXA01000013">
    <property type="protein sequence ID" value="NBI07611.1"/>
    <property type="molecule type" value="Genomic_DNA"/>
</dbReference>
<dbReference type="InterPro" id="IPR036638">
    <property type="entry name" value="HLH_DNA-bd_sf"/>
</dbReference>
<accession>A0A845QZ75</accession>
<name>A0A845QZ75_9CLOT</name>
<gene>
    <name evidence="1" type="ORF">D3Z33_12185</name>
</gene>
<keyword evidence="2" id="KW-1185">Reference proteome</keyword>
<dbReference type="Proteomes" id="UP000467132">
    <property type="component" value="Unassembled WGS sequence"/>
</dbReference>
<dbReference type="GO" id="GO:0043937">
    <property type="term" value="P:regulation of sporulation"/>
    <property type="evidence" value="ECO:0007669"/>
    <property type="project" value="InterPro"/>
</dbReference>
<dbReference type="RefSeq" id="WP_160198081.1">
    <property type="nucleotide sequence ID" value="NZ_QXXA01000013.1"/>
</dbReference>
<dbReference type="SUPFAM" id="SSF140500">
    <property type="entry name" value="BAS1536-like"/>
    <property type="match status" value="1"/>
</dbReference>
<dbReference type="InterPro" id="IPR037208">
    <property type="entry name" value="Spo0E-like_sf"/>
</dbReference>
<proteinExistence type="predicted"/>
<dbReference type="GO" id="GO:0046983">
    <property type="term" value="F:protein dimerization activity"/>
    <property type="evidence" value="ECO:0007669"/>
    <property type="project" value="InterPro"/>
</dbReference>
<evidence type="ECO:0000313" key="1">
    <source>
        <dbReference type="EMBL" id="NBI07611.1"/>
    </source>
</evidence>
<protein>
    <submittedName>
        <fullName evidence="1">Aspartyl-phosphate phosphatase Spo0E family protein</fullName>
    </submittedName>
</protein>
<evidence type="ECO:0000313" key="2">
    <source>
        <dbReference type="Proteomes" id="UP000467132"/>
    </source>
</evidence>
<dbReference type="Pfam" id="PF09388">
    <property type="entry name" value="SpoOE-like"/>
    <property type="match status" value="1"/>
</dbReference>
<dbReference type="AlphaFoldDB" id="A0A845QZ75"/>
<dbReference type="InterPro" id="IPR018540">
    <property type="entry name" value="Spo0E-like"/>
</dbReference>